<evidence type="ECO:0000313" key="1">
    <source>
        <dbReference type="EMBL" id="WTR67856.1"/>
    </source>
</evidence>
<evidence type="ECO:0000313" key="2">
    <source>
        <dbReference type="EMBL" id="WTR75162.1"/>
    </source>
</evidence>
<dbReference type="EMBL" id="CP108188">
    <property type="protein sequence ID" value="WTR67856.1"/>
    <property type="molecule type" value="Genomic_DNA"/>
</dbReference>
<evidence type="ECO:0000313" key="3">
    <source>
        <dbReference type="Proteomes" id="UP001622594"/>
    </source>
</evidence>
<keyword evidence="3" id="KW-1185">Reference proteome</keyword>
<proteinExistence type="predicted"/>
<protein>
    <submittedName>
        <fullName evidence="1">Uncharacterized protein</fullName>
    </submittedName>
</protein>
<dbReference type="RefSeq" id="WP_327159433.1">
    <property type="nucleotide sequence ID" value="NZ_CP108062.1"/>
</dbReference>
<sequence length="83" mass="9117">MEIMVVQELRKELSEDFGPGDPLARIKAVHAVPLEPGDRTLCGTPADDMERLAYQPSGPDVPWLPPNKQDWECSTCADALRAA</sequence>
<organism evidence="1 3">
    <name type="scientific">Streptomyces zaomyceticus</name>
    <dbReference type="NCBI Taxonomy" id="68286"/>
    <lineage>
        <taxon>Bacteria</taxon>
        <taxon>Bacillati</taxon>
        <taxon>Actinomycetota</taxon>
        <taxon>Actinomycetes</taxon>
        <taxon>Kitasatosporales</taxon>
        <taxon>Streptomycetaceae</taxon>
        <taxon>Streptomyces</taxon>
    </lineage>
</organism>
<dbReference type="Proteomes" id="UP001622594">
    <property type="component" value="Chromosome"/>
</dbReference>
<gene>
    <name evidence="1" type="ORF">OG814_00480</name>
    <name evidence="2" type="ORF">OG814_40850</name>
</gene>
<reference evidence="1 3" key="1">
    <citation type="submission" date="2022-10" db="EMBL/GenBank/DDBJ databases">
        <title>The complete genomes of actinobacterial strains from the NBC collection.</title>
        <authorList>
            <person name="Joergensen T.S."/>
            <person name="Alvarez Arevalo M."/>
            <person name="Sterndorff E.B."/>
            <person name="Faurdal D."/>
            <person name="Vuksanovic O."/>
            <person name="Mourched A.-S."/>
            <person name="Charusanti P."/>
            <person name="Shaw S."/>
            <person name="Blin K."/>
            <person name="Weber T."/>
        </authorList>
    </citation>
    <scope>NUCLEOTIDE SEQUENCE [LARGE SCALE GENOMIC DNA]</scope>
    <source>
        <strain evidence="1 3">NBC_00123</strain>
    </source>
</reference>
<accession>A0ABZ1L2K5</accession>
<name>A0ABZ1L2K5_9ACTN</name>
<dbReference type="EMBL" id="CP108188">
    <property type="protein sequence ID" value="WTR75162.1"/>
    <property type="molecule type" value="Genomic_DNA"/>
</dbReference>